<reference evidence="2 3" key="1">
    <citation type="journal article" date="2009" name="Proc. Natl. Acad. Sci. U.S.A.">
        <title>The genomic basis of trophic strategy in marine bacteria.</title>
        <authorList>
            <person name="Lauro F.M."/>
            <person name="McDougald D."/>
            <person name="Thomas T."/>
            <person name="Williams T.J."/>
            <person name="Egan S."/>
            <person name="Rice S."/>
            <person name="DeMaere M.Z."/>
            <person name="Ting L."/>
            <person name="Ertan H."/>
            <person name="Johnson J."/>
            <person name="Ferriera S."/>
            <person name="Lapidus A."/>
            <person name="Anderson I."/>
            <person name="Kyrpides N."/>
            <person name="Munk A.C."/>
            <person name="Detter C."/>
            <person name="Han C.S."/>
            <person name="Brown M.V."/>
            <person name="Robb F.T."/>
            <person name="Kjelleberg S."/>
            <person name="Cavicchioli R."/>
        </authorList>
    </citation>
    <scope>NUCLEOTIDE SEQUENCE [LARGE SCALE GENOMIC DNA]</scope>
    <source>
        <strain evidence="2 3">S14</strain>
    </source>
</reference>
<evidence type="ECO:0000313" key="2">
    <source>
        <dbReference type="EMBL" id="EAS62460.1"/>
    </source>
</evidence>
<evidence type="ECO:0000259" key="1">
    <source>
        <dbReference type="Pfam" id="PF01206"/>
    </source>
</evidence>
<gene>
    <name evidence="2" type="ORF">VAS14_00286</name>
</gene>
<name>Q1ZJR2_PHOAS</name>
<dbReference type="AlphaFoldDB" id="Q1ZJR2"/>
<dbReference type="Gene3D" id="3.30.110.40">
    <property type="entry name" value="TusA-like domain"/>
    <property type="match status" value="1"/>
</dbReference>
<accession>Q1ZJR2</accession>
<organism evidence="2 3">
    <name type="scientific">Photobacterium angustum (strain S14 / CCUG 15956)</name>
    <name type="common">Vibrio sp. (strain S14 / CCUG 15956)</name>
    <dbReference type="NCBI Taxonomy" id="314292"/>
    <lineage>
        <taxon>Bacteria</taxon>
        <taxon>Pseudomonadati</taxon>
        <taxon>Pseudomonadota</taxon>
        <taxon>Gammaproteobacteria</taxon>
        <taxon>Vibrionales</taxon>
        <taxon>Vibrionaceae</taxon>
        <taxon>Photobacterium</taxon>
    </lineage>
</organism>
<dbReference type="HOGENOM" id="CLU_1853339_0_0_6"/>
<dbReference type="Proteomes" id="UP000001603">
    <property type="component" value="Unassembled WGS sequence"/>
</dbReference>
<dbReference type="InterPro" id="IPR036868">
    <property type="entry name" value="TusA-like_sf"/>
</dbReference>
<dbReference type="OrthoDB" id="9797352at2"/>
<protein>
    <recommendedName>
        <fullName evidence="1">UPF0033 domain-containing protein</fullName>
    </recommendedName>
</protein>
<dbReference type="Pfam" id="PF01206">
    <property type="entry name" value="TusA"/>
    <property type="match status" value="1"/>
</dbReference>
<dbReference type="RefSeq" id="WP_005363322.1">
    <property type="nucleotide sequence ID" value="NZ_AAOJ01000020.1"/>
</dbReference>
<dbReference type="InterPro" id="IPR001455">
    <property type="entry name" value="TusA-like"/>
</dbReference>
<evidence type="ECO:0000313" key="3">
    <source>
        <dbReference type="Proteomes" id="UP000001603"/>
    </source>
</evidence>
<dbReference type="EMBL" id="AAOJ01000020">
    <property type="protein sequence ID" value="EAS62460.1"/>
    <property type="molecule type" value="Genomic_DNA"/>
</dbReference>
<feature type="domain" description="UPF0033" evidence="1">
    <location>
        <begin position="70"/>
        <end position="138"/>
    </location>
</feature>
<proteinExistence type="predicted"/>
<sequence length="138" mass="15753">MKFAIIKANKQEWAPEAFEAMNGQPCIITGKSEKGLYTYLKPSEEALAKSPFHVGLSLESSHFEEQEAHYLDVKNERCPDNVSMAMAKLRRLQKGEFLLVDATDNNTLRDIPKFCDALNYRLHAVHTVQSQHTFLIEK</sequence>
<dbReference type="SUPFAM" id="SSF64307">
    <property type="entry name" value="SirA-like"/>
    <property type="match status" value="1"/>
</dbReference>
<comment type="caution">
    <text evidence="2">The sequence shown here is derived from an EMBL/GenBank/DDBJ whole genome shotgun (WGS) entry which is preliminary data.</text>
</comment>